<sequence length="669" mass="76597">MSRCNILPFVFYVFLWLVDQSFFPSCEVFPSPSLPIRAACCCLASRPLPENTKNTKLNWKPIHDEVPVYKPNSIGFSICHSRVWAVVAYGLFQNLHQLDRNLEAIKPLSHRPEFRQLMVGSRRIEIASKDLEFPLCDFYWEMEPAEEAKCGGLFSVASLCNGAELFHVSKLLISESAPPWCALKPSCTRKWQVINGRRVQHLENLGRVSTPASDQVDWRGVILKRGGHGFYLRLRCYLTVARQSTGDHRRRELIALVGREVICSWFWGLYKIATEYNPKDVPLNRSSARDGLDSTIVCRKACRHCGQYMVWRLIVSLHIDSANTVTDERSCKDSWPRASYTSYLLQGLASRDIFRISLDRFTRIDSERRLGQNTMQEIEKGNISHRSAGRAIAGGIFSPDCLNARILTDLRYLSLSRPFPDSTSQIPTSHNSYSYTFILDLGSVVRFADRFCWTIVMRLLCRVGGTGGLEHYTTMFSNNQGRNGAEYFSEHWMGRYFQSIGVVASIEASVRIEEVKNIERATKKDWSCETCIALPLGQQAIYPDWMPTRRPLSYTYLPKKIANEIHLLLGIDVLVEVYGVPVEHCRQDRDLNKLNRSPVEDDKAAITSGQFLGRESRVEEKESRCGRRQSESTRYLPRDHASWEWAMWAGYDTERLRPTNQSITISVNK</sequence>
<dbReference type="EMBL" id="JH921438">
    <property type="protein sequence ID" value="EKD16772.1"/>
    <property type="molecule type" value="Genomic_DNA"/>
</dbReference>
<keyword evidence="1" id="KW-0732">Signal</keyword>
<accession>K1WWB7</accession>
<dbReference type="HOGENOM" id="CLU_410529_0_0_1"/>
<evidence type="ECO:0000256" key="1">
    <source>
        <dbReference type="SAM" id="SignalP"/>
    </source>
</evidence>
<dbReference type="AlphaFoldDB" id="K1WWB7"/>
<evidence type="ECO:0000313" key="3">
    <source>
        <dbReference type="Proteomes" id="UP000006753"/>
    </source>
</evidence>
<dbReference type="KEGG" id="mbe:MBM_05241"/>
<keyword evidence="3" id="KW-1185">Reference proteome</keyword>
<feature type="signal peptide" evidence="1">
    <location>
        <begin position="1"/>
        <end position="20"/>
    </location>
</feature>
<proteinExistence type="predicted"/>
<dbReference type="Proteomes" id="UP000006753">
    <property type="component" value="Unassembled WGS sequence"/>
</dbReference>
<name>K1WWB7_MARBU</name>
<organism evidence="2 3">
    <name type="scientific">Marssonina brunnea f. sp. multigermtubi (strain MB_m1)</name>
    <name type="common">Marssonina leaf spot fungus</name>
    <dbReference type="NCBI Taxonomy" id="1072389"/>
    <lineage>
        <taxon>Eukaryota</taxon>
        <taxon>Fungi</taxon>
        <taxon>Dikarya</taxon>
        <taxon>Ascomycota</taxon>
        <taxon>Pezizomycotina</taxon>
        <taxon>Leotiomycetes</taxon>
        <taxon>Helotiales</taxon>
        <taxon>Drepanopezizaceae</taxon>
        <taxon>Drepanopeziza</taxon>
    </lineage>
</organism>
<gene>
    <name evidence="2" type="ORF">MBM_05241</name>
</gene>
<reference evidence="2 3" key="1">
    <citation type="journal article" date="2012" name="BMC Genomics">
        <title>Sequencing the genome of Marssonina brunnea reveals fungus-poplar co-evolution.</title>
        <authorList>
            <person name="Zhu S."/>
            <person name="Cao Y.-Z."/>
            <person name="Jiang C."/>
            <person name="Tan B.-Y."/>
            <person name="Wang Z."/>
            <person name="Feng S."/>
            <person name="Zhang L."/>
            <person name="Su X.-H."/>
            <person name="Brejova B."/>
            <person name="Vinar T."/>
            <person name="Xu M."/>
            <person name="Wang M.-X."/>
            <person name="Zhang S.-G."/>
            <person name="Huang M.-R."/>
            <person name="Wu R."/>
            <person name="Zhou Y."/>
        </authorList>
    </citation>
    <scope>NUCLEOTIDE SEQUENCE [LARGE SCALE GENOMIC DNA]</scope>
    <source>
        <strain evidence="2 3">MB_m1</strain>
    </source>
</reference>
<feature type="chain" id="PRO_5003853188" evidence="1">
    <location>
        <begin position="21"/>
        <end position="669"/>
    </location>
</feature>
<dbReference type="InParanoid" id="K1WWB7"/>
<evidence type="ECO:0000313" key="2">
    <source>
        <dbReference type="EMBL" id="EKD16772.1"/>
    </source>
</evidence>
<protein>
    <submittedName>
        <fullName evidence="2">Uncharacterized protein</fullName>
    </submittedName>
</protein>